<evidence type="ECO:0000259" key="1">
    <source>
        <dbReference type="PROSITE" id="PS51153"/>
    </source>
</evidence>
<sequence length="115" mass="12739">MRAGCCSTMDRMLLDQLAGEALRELLHAVQGTLFCRSTAERLRRSVEPLLPLVQGVGPHNTQRSAGELGELTARVREALDLARRAAASPRWNVYRAVQLSRRMEVADRGIEPSLS</sequence>
<comment type="caution">
    <text evidence="2">The sequence shown here is derived from an EMBL/GenBank/DDBJ whole genome shotgun (WGS) entry which is preliminary data.</text>
</comment>
<accession>A0A3L6ERY3</accession>
<gene>
    <name evidence="2" type="ORF">Zm00014a_033550</name>
</gene>
<proteinExistence type="predicted"/>
<name>A0A3L6ERY3_MAIZE</name>
<feature type="domain" description="RPW8" evidence="1">
    <location>
        <begin position="6"/>
        <end position="115"/>
    </location>
</feature>
<dbReference type="PROSITE" id="PS51153">
    <property type="entry name" value="RPW8"/>
    <property type="match status" value="1"/>
</dbReference>
<organism evidence="2 3">
    <name type="scientific">Zea mays</name>
    <name type="common">Maize</name>
    <dbReference type="NCBI Taxonomy" id="4577"/>
    <lineage>
        <taxon>Eukaryota</taxon>
        <taxon>Viridiplantae</taxon>
        <taxon>Streptophyta</taxon>
        <taxon>Embryophyta</taxon>
        <taxon>Tracheophyta</taxon>
        <taxon>Spermatophyta</taxon>
        <taxon>Magnoliopsida</taxon>
        <taxon>Liliopsida</taxon>
        <taxon>Poales</taxon>
        <taxon>Poaceae</taxon>
        <taxon>PACMAD clade</taxon>
        <taxon>Panicoideae</taxon>
        <taxon>Andropogonodae</taxon>
        <taxon>Andropogoneae</taxon>
        <taxon>Tripsacinae</taxon>
        <taxon>Zea</taxon>
    </lineage>
</organism>
<evidence type="ECO:0000313" key="3">
    <source>
        <dbReference type="Proteomes" id="UP000251960"/>
    </source>
</evidence>
<dbReference type="AlphaFoldDB" id="A0A3L6ERY3"/>
<reference evidence="2 3" key="1">
    <citation type="journal article" date="2018" name="Nat. Genet.">
        <title>Extensive intraspecific gene order and gene structural variations between Mo17 and other maize genomes.</title>
        <authorList>
            <person name="Sun S."/>
            <person name="Zhou Y."/>
            <person name="Chen J."/>
            <person name="Shi J."/>
            <person name="Zhao H."/>
            <person name="Zhao H."/>
            <person name="Song W."/>
            <person name="Zhang M."/>
            <person name="Cui Y."/>
            <person name="Dong X."/>
            <person name="Liu H."/>
            <person name="Ma X."/>
            <person name="Jiao Y."/>
            <person name="Wang B."/>
            <person name="Wei X."/>
            <person name="Stein J.C."/>
            <person name="Glaubitz J.C."/>
            <person name="Lu F."/>
            <person name="Yu G."/>
            <person name="Liang C."/>
            <person name="Fengler K."/>
            <person name="Li B."/>
            <person name="Rafalski A."/>
            <person name="Schnable P.S."/>
            <person name="Ware D.H."/>
            <person name="Buckler E.S."/>
            <person name="Lai J."/>
        </authorList>
    </citation>
    <scope>NUCLEOTIDE SEQUENCE [LARGE SCALE GENOMIC DNA]</scope>
    <source>
        <strain evidence="3">cv. Missouri 17</strain>
        <tissue evidence="2">Seedling</tissue>
    </source>
</reference>
<dbReference type="Proteomes" id="UP000251960">
    <property type="component" value="Chromosome 5"/>
</dbReference>
<dbReference type="EMBL" id="NCVQ01000006">
    <property type="protein sequence ID" value="PWZ23834.1"/>
    <property type="molecule type" value="Genomic_DNA"/>
</dbReference>
<dbReference type="InterPro" id="IPR008808">
    <property type="entry name" value="Powdery_mildew-R_dom"/>
</dbReference>
<protein>
    <recommendedName>
        <fullName evidence="1">RPW8 domain-containing protein</fullName>
    </recommendedName>
</protein>
<dbReference type="ExpressionAtlas" id="A0A3L6ERY3">
    <property type="expression patterns" value="baseline and differential"/>
</dbReference>
<evidence type="ECO:0000313" key="2">
    <source>
        <dbReference type="EMBL" id="PWZ23834.1"/>
    </source>
</evidence>